<dbReference type="PANTHER" id="PTHR43108:SF6">
    <property type="entry name" value="N-SULPHOGLUCOSAMINE SULPHOHYDROLASE"/>
    <property type="match status" value="1"/>
</dbReference>
<dbReference type="OrthoDB" id="42852at2759"/>
<evidence type="ECO:0000259" key="2">
    <source>
        <dbReference type="Pfam" id="PF00884"/>
    </source>
</evidence>
<reference evidence="3" key="1">
    <citation type="submission" date="2020-06" db="EMBL/GenBank/DDBJ databases">
        <authorList>
            <consortium name="Plant Systems Biology data submission"/>
        </authorList>
    </citation>
    <scope>NUCLEOTIDE SEQUENCE</scope>
    <source>
        <strain evidence="3">D6</strain>
    </source>
</reference>
<dbReference type="AlphaFoldDB" id="A0A9N8E511"/>
<dbReference type="Proteomes" id="UP001153069">
    <property type="component" value="Unassembled WGS sequence"/>
</dbReference>
<dbReference type="InterPro" id="IPR017850">
    <property type="entry name" value="Alkaline_phosphatase_core_sf"/>
</dbReference>
<evidence type="ECO:0000313" key="4">
    <source>
        <dbReference type="Proteomes" id="UP001153069"/>
    </source>
</evidence>
<evidence type="ECO:0000313" key="3">
    <source>
        <dbReference type="EMBL" id="CAB9514518.1"/>
    </source>
</evidence>
<proteinExistence type="inferred from homology"/>
<protein>
    <submittedName>
        <fullName evidence="3">Extracellular sulfatase SULF-1</fullName>
    </submittedName>
</protein>
<comment type="similarity">
    <text evidence="1">Belongs to the sulfatase family.</text>
</comment>
<dbReference type="Gene3D" id="3.40.720.10">
    <property type="entry name" value="Alkaline Phosphatase, subunit A"/>
    <property type="match status" value="1"/>
</dbReference>
<dbReference type="PANTHER" id="PTHR43108">
    <property type="entry name" value="N-ACETYLGLUCOSAMINE-6-SULFATASE FAMILY MEMBER"/>
    <property type="match status" value="1"/>
</dbReference>
<accession>A0A9N8E511</accession>
<dbReference type="InterPro" id="IPR000917">
    <property type="entry name" value="Sulfatase_N"/>
</dbReference>
<evidence type="ECO:0000256" key="1">
    <source>
        <dbReference type="ARBA" id="ARBA00008779"/>
    </source>
</evidence>
<comment type="caution">
    <text evidence="3">The sequence shown here is derived from an EMBL/GenBank/DDBJ whole genome shotgun (WGS) entry which is preliminary data.</text>
</comment>
<feature type="domain" description="Sulfatase N-terminal" evidence="2">
    <location>
        <begin position="67"/>
        <end position="395"/>
    </location>
</feature>
<dbReference type="EMBL" id="CAICTM010000657">
    <property type="protein sequence ID" value="CAB9514518.1"/>
    <property type="molecule type" value="Genomic_DNA"/>
</dbReference>
<dbReference type="Pfam" id="PF00884">
    <property type="entry name" value="Sulfatase"/>
    <property type="match status" value="1"/>
</dbReference>
<organism evidence="3 4">
    <name type="scientific">Seminavis robusta</name>
    <dbReference type="NCBI Taxonomy" id="568900"/>
    <lineage>
        <taxon>Eukaryota</taxon>
        <taxon>Sar</taxon>
        <taxon>Stramenopiles</taxon>
        <taxon>Ochrophyta</taxon>
        <taxon>Bacillariophyta</taxon>
        <taxon>Bacillariophyceae</taxon>
        <taxon>Bacillariophycidae</taxon>
        <taxon>Naviculales</taxon>
        <taxon>Naviculaceae</taxon>
        <taxon>Seminavis</taxon>
    </lineage>
</organism>
<name>A0A9N8E511_9STRA</name>
<gene>
    <name evidence="3" type="ORF">SEMRO_658_G182740.1</name>
</gene>
<keyword evidence="4" id="KW-1185">Reference proteome</keyword>
<dbReference type="SUPFAM" id="SSF53649">
    <property type="entry name" value="Alkaline phosphatase-like"/>
    <property type="match status" value="1"/>
</dbReference>
<sequence length="497" mass="58239">MDRFSYKVWVPITVVIAITLSMHHRSYDAVTGAVEQLMNQDIFAPTRMDDSALPSSHEPNKIDKPLNVVVMYGDDWRHDAIGVAGTLPVETPFIDWLSRNKGMRFTHNCVTSSICWISRATLHSGKYFSRHKAEEPASEDWYKDFHQAFPALLKNAGYYVAHIGKWHTWNSGIIQKYYHHWQEYYGRHWYPGNPHPIHATTRNQEDAVAFLKDRPKKFADKPFFLLTAFFAPHSWDGNPEQFLPQNETFHVYKNLTLKEPYDMASSFKRLPPLFTERNEARNRWRHRFDEPTKYDKMLKNYFRLITGVDTACKAVWDELDRQGILNETIFIFTTDNGFYHGEHGLAGKWYPHEESIRVPLVIWDPRMPDSLRGTTDDSFTLNVDLAPTILGAANITPPKVMQGRDISDLYLRPHSPPWRKEFFYEHPVHLHKEIIPASTALVRKELKYIDWPGWDTEQLFNLTNDPLEQTDEINNPIYANILKEMRARHSVLREWVK</sequence>